<dbReference type="SMART" id="SM00407">
    <property type="entry name" value="IGc1"/>
    <property type="match status" value="1"/>
</dbReference>
<dbReference type="InterPro" id="IPR003597">
    <property type="entry name" value="Ig_C1-set"/>
</dbReference>
<dbReference type="PROSITE" id="PS00290">
    <property type="entry name" value="IG_MHC"/>
    <property type="match status" value="1"/>
</dbReference>
<dbReference type="OrthoDB" id="6370831at2759"/>
<keyword evidence="3" id="KW-1133">Transmembrane helix</keyword>
<keyword evidence="3" id="KW-0812">Transmembrane</keyword>
<dbReference type="Pfam" id="PF07654">
    <property type="entry name" value="C1-set"/>
    <property type="match status" value="1"/>
</dbReference>
<evidence type="ECO:0000256" key="3">
    <source>
        <dbReference type="SAM" id="Phobius"/>
    </source>
</evidence>
<dbReference type="AlphaFoldDB" id="A0A7L2YC09"/>
<keyword evidence="1" id="KW-1015">Disulfide bond</keyword>
<dbReference type="InterPro" id="IPR036179">
    <property type="entry name" value="Ig-like_dom_sf"/>
</dbReference>
<keyword evidence="3" id="KW-0472">Membrane</keyword>
<name>A0A7L2YC09_JACJC</name>
<keyword evidence="6" id="KW-1185">Reference proteome</keyword>
<dbReference type="Gene3D" id="2.60.40.10">
    <property type="entry name" value="Immunoglobulins"/>
    <property type="match status" value="1"/>
</dbReference>
<dbReference type="SUPFAM" id="SSF48726">
    <property type="entry name" value="Immunoglobulin"/>
    <property type="match status" value="1"/>
</dbReference>
<accession>A0A7L2YC09</accession>
<organism evidence="5 6">
    <name type="scientific">Jacana jacana</name>
    <name type="common">Wattled jacana</name>
    <name type="synonym">Parra jacana</name>
    <dbReference type="NCBI Taxonomy" id="54508"/>
    <lineage>
        <taxon>Eukaryota</taxon>
        <taxon>Metazoa</taxon>
        <taxon>Chordata</taxon>
        <taxon>Craniata</taxon>
        <taxon>Vertebrata</taxon>
        <taxon>Euteleostomi</taxon>
        <taxon>Archelosauria</taxon>
        <taxon>Archosauria</taxon>
        <taxon>Dinosauria</taxon>
        <taxon>Saurischia</taxon>
        <taxon>Theropoda</taxon>
        <taxon>Coelurosauria</taxon>
        <taxon>Aves</taxon>
        <taxon>Neognathae</taxon>
        <taxon>Neoaves</taxon>
        <taxon>Charadriiformes</taxon>
        <taxon>Jacanidae</taxon>
        <taxon>Jacana</taxon>
    </lineage>
</organism>
<evidence type="ECO:0000256" key="1">
    <source>
        <dbReference type="ARBA" id="ARBA00023157"/>
    </source>
</evidence>
<feature type="non-terminal residue" evidence="5">
    <location>
        <position position="1"/>
    </location>
</feature>
<protein>
    <submittedName>
        <fullName evidence="5">SHPS1 phosphatase</fullName>
    </submittedName>
</protein>
<dbReference type="Proteomes" id="UP000550086">
    <property type="component" value="Unassembled WGS sequence"/>
</dbReference>
<dbReference type="PANTHER" id="PTHR19971">
    <property type="entry name" value="SIGNAL-REGULATORY PROTEIN BETA"/>
    <property type="match status" value="1"/>
</dbReference>
<evidence type="ECO:0000313" key="6">
    <source>
        <dbReference type="Proteomes" id="UP000550086"/>
    </source>
</evidence>
<dbReference type="InterPro" id="IPR051755">
    <property type="entry name" value="Ig-like_CS_Receptor"/>
</dbReference>
<sequence length="148" mass="16262">VSPSVRVDADPPSPVVVNKTVKFTCHVKGFYPGEVAVTWLEDGTEMKVQNTSQPVEMPQGLFQLSSLLEVKAMEERNGSTFTCRVVHDAQDHVERMATLWITVPAREGVDNLSLTVNSVNLLSSPGLWLGILVEKGLLGGLLIFLFKR</sequence>
<dbReference type="EMBL" id="VZTM01005888">
    <property type="protein sequence ID" value="NXS92321.1"/>
    <property type="molecule type" value="Genomic_DNA"/>
</dbReference>
<dbReference type="InterPro" id="IPR013783">
    <property type="entry name" value="Ig-like_fold"/>
</dbReference>
<feature type="domain" description="Ig-like" evidence="4">
    <location>
        <begin position="3"/>
        <end position="94"/>
    </location>
</feature>
<dbReference type="InterPro" id="IPR007110">
    <property type="entry name" value="Ig-like_dom"/>
</dbReference>
<gene>
    <name evidence="5" type="primary">Sirpa_1</name>
    <name evidence="5" type="ORF">JACJAC_R12661</name>
</gene>
<evidence type="ECO:0000256" key="2">
    <source>
        <dbReference type="ARBA" id="ARBA00023180"/>
    </source>
</evidence>
<keyword evidence="2" id="KW-0325">Glycoprotein</keyword>
<evidence type="ECO:0000259" key="4">
    <source>
        <dbReference type="PROSITE" id="PS50835"/>
    </source>
</evidence>
<proteinExistence type="predicted"/>
<feature type="non-terminal residue" evidence="5">
    <location>
        <position position="148"/>
    </location>
</feature>
<comment type="caution">
    <text evidence="5">The sequence shown here is derived from an EMBL/GenBank/DDBJ whole genome shotgun (WGS) entry which is preliminary data.</text>
</comment>
<reference evidence="5 6" key="1">
    <citation type="submission" date="2019-09" db="EMBL/GenBank/DDBJ databases">
        <title>Bird 10,000 Genomes (B10K) Project - Family phase.</title>
        <authorList>
            <person name="Zhang G."/>
        </authorList>
    </citation>
    <scope>NUCLEOTIDE SEQUENCE [LARGE SCALE GENOMIC DNA]</scope>
    <source>
        <strain evidence="5">B10K-DU-002-59</strain>
        <tissue evidence="5">Muscle</tissue>
    </source>
</reference>
<evidence type="ECO:0000313" key="5">
    <source>
        <dbReference type="EMBL" id="NXS92321.1"/>
    </source>
</evidence>
<dbReference type="PROSITE" id="PS50835">
    <property type="entry name" value="IG_LIKE"/>
    <property type="match status" value="1"/>
</dbReference>
<dbReference type="InterPro" id="IPR003006">
    <property type="entry name" value="Ig/MHC_CS"/>
</dbReference>
<feature type="transmembrane region" description="Helical" evidence="3">
    <location>
        <begin position="127"/>
        <end position="146"/>
    </location>
</feature>